<feature type="domain" description="AAA+ ATPase" evidence="4">
    <location>
        <begin position="99"/>
        <end position="232"/>
    </location>
</feature>
<accession>A0A0F5HKB4</accession>
<evidence type="ECO:0000313" key="5">
    <source>
        <dbReference type="EMBL" id="KKB41734.1"/>
    </source>
</evidence>
<dbReference type="AlphaFoldDB" id="A0A0F5I7X8"/>
<dbReference type="RefSeq" id="WP_039230572.1">
    <property type="nucleotide sequence ID" value="NZ_JWIQ02000125.1"/>
</dbReference>
<dbReference type="Gene3D" id="3.40.50.300">
    <property type="entry name" value="P-loop containing nucleotide triphosphate hydrolases"/>
    <property type="match status" value="1"/>
</dbReference>
<keyword evidence="2" id="KW-0547">Nucleotide-binding</keyword>
<dbReference type="SMART" id="SM00382">
    <property type="entry name" value="AAA"/>
    <property type="match status" value="1"/>
</dbReference>
<protein>
    <submittedName>
        <fullName evidence="5">Mobile element protein</fullName>
    </submittedName>
</protein>
<sequence length="254" mass="29675">MSQLSQLQELMKSLRLTETANHLPTLIREAEIKDSTFTQFLLDVAKYEQTRREEKQLERRYKWATFPFHKTLEEFNLKEQKSLSNKHLNRLKDLTWIEQLYNIILLGPPGSGKTHISIGLGIEALNQGYKVIFTTMGELIHVLKTEEITRKSQTRMKRIRDADLVIIDDLMFMAMDKQEANMFFHLINDLYNQSSIILTSNKGPKEWGELLGDQAITTAILDRILHRVEIIHLNEDSYRMKHRSTIFGQESVSN</sequence>
<dbReference type="PANTHER" id="PTHR30050">
    <property type="entry name" value="CHROMOSOMAL REPLICATION INITIATOR PROTEIN DNAA"/>
    <property type="match status" value="1"/>
</dbReference>
<keyword evidence="6" id="KW-1185">Reference proteome</keyword>
<dbReference type="InterPro" id="IPR027417">
    <property type="entry name" value="P-loop_NTPase"/>
</dbReference>
<dbReference type="STRING" id="1221996.QY95_00541"/>
<organism evidence="5 6">
    <name type="scientific">Bacillus thermotolerans</name>
    <name type="common">Quasibacillus thermotolerans</name>
    <dbReference type="NCBI Taxonomy" id="1221996"/>
    <lineage>
        <taxon>Bacteria</taxon>
        <taxon>Bacillati</taxon>
        <taxon>Bacillota</taxon>
        <taxon>Bacilli</taxon>
        <taxon>Bacillales</taxon>
        <taxon>Bacillaceae</taxon>
        <taxon>Bacillus</taxon>
    </lineage>
</organism>
<comment type="caution">
    <text evidence="5">The sequence shown here is derived from an EMBL/GenBank/DDBJ whole genome shotgun (WGS) entry which is preliminary data.</text>
</comment>
<evidence type="ECO:0000256" key="3">
    <source>
        <dbReference type="ARBA" id="ARBA00022840"/>
    </source>
</evidence>
<dbReference type="GO" id="GO:0005524">
    <property type="term" value="F:ATP binding"/>
    <property type="evidence" value="ECO:0007669"/>
    <property type="project" value="UniProtKB-KW"/>
</dbReference>
<reference evidence="5" key="1">
    <citation type="submission" date="2015-02" db="EMBL/GenBank/DDBJ databases">
        <title>Genome Assembly of Bacillaceae bacterium MTCC 8252.</title>
        <authorList>
            <person name="Verma A."/>
            <person name="Khatri I."/>
            <person name="Mual P."/>
            <person name="Subramanian S."/>
            <person name="Krishnamurthi S."/>
        </authorList>
    </citation>
    <scope>NUCLEOTIDE SEQUENCE [LARGE SCALE GENOMIC DNA]</scope>
    <source>
        <strain evidence="5">MTCC 8252</strain>
    </source>
</reference>
<gene>
    <name evidence="5" type="ORF">QY95_00541</name>
</gene>
<dbReference type="PIRSF" id="PIRSF003073">
    <property type="entry name" value="DNAC_TnpB_IstB"/>
    <property type="match status" value="1"/>
</dbReference>
<evidence type="ECO:0000256" key="2">
    <source>
        <dbReference type="ARBA" id="ARBA00022741"/>
    </source>
</evidence>
<dbReference type="InterPro" id="IPR003593">
    <property type="entry name" value="AAA+_ATPase"/>
</dbReference>
<dbReference type="InterPro" id="IPR028350">
    <property type="entry name" value="DNAC/IstB-like"/>
</dbReference>
<dbReference type="GO" id="GO:0006260">
    <property type="term" value="P:DNA replication"/>
    <property type="evidence" value="ECO:0007669"/>
    <property type="project" value="TreeGrafter"/>
</dbReference>
<dbReference type="EMBL" id="JWIR02000019">
    <property type="protein sequence ID" value="KKB41734.1"/>
    <property type="molecule type" value="Genomic_DNA"/>
</dbReference>
<accession>A0A0F5I7X8</accession>
<evidence type="ECO:0000256" key="1">
    <source>
        <dbReference type="ARBA" id="ARBA00008059"/>
    </source>
</evidence>
<dbReference type="PANTHER" id="PTHR30050:SF4">
    <property type="entry name" value="ATP-BINDING PROTEIN RV3427C IN INSERTION SEQUENCE-RELATED"/>
    <property type="match status" value="1"/>
</dbReference>
<dbReference type="Pfam" id="PF01695">
    <property type="entry name" value="IstB_IS21"/>
    <property type="match status" value="1"/>
</dbReference>
<dbReference type="CDD" id="cd00009">
    <property type="entry name" value="AAA"/>
    <property type="match status" value="1"/>
</dbReference>
<dbReference type="Proteomes" id="UP000031563">
    <property type="component" value="Unassembled WGS sequence"/>
</dbReference>
<dbReference type="InterPro" id="IPR047661">
    <property type="entry name" value="IstB"/>
</dbReference>
<evidence type="ECO:0000259" key="4">
    <source>
        <dbReference type="SMART" id="SM00382"/>
    </source>
</evidence>
<proteinExistence type="inferred from homology"/>
<dbReference type="InterPro" id="IPR002611">
    <property type="entry name" value="IstB_ATP-bd"/>
</dbReference>
<keyword evidence="3" id="KW-0067">ATP-binding</keyword>
<dbReference type="OrthoDB" id="2052561at2"/>
<dbReference type="SUPFAM" id="SSF52540">
    <property type="entry name" value="P-loop containing nucleoside triphosphate hydrolases"/>
    <property type="match status" value="1"/>
</dbReference>
<dbReference type="NCBIfam" id="NF038214">
    <property type="entry name" value="IS21_help_AAA"/>
    <property type="match status" value="1"/>
</dbReference>
<comment type="similarity">
    <text evidence="1">Belongs to the IS21/IS1162 putative ATP-binding protein family.</text>
</comment>
<name>A0A0F5I7X8_BACTR</name>
<evidence type="ECO:0000313" key="6">
    <source>
        <dbReference type="Proteomes" id="UP000031563"/>
    </source>
</evidence>